<organism evidence="1 2">
    <name type="scientific">Mycobacterium kansasii</name>
    <dbReference type="NCBI Taxonomy" id="1768"/>
    <lineage>
        <taxon>Bacteria</taxon>
        <taxon>Bacillati</taxon>
        <taxon>Actinomycetota</taxon>
        <taxon>Actinomycetes</taxon>
        <taxon>Mycobacteriales</taxon>
        <taxon>Mycobacteriaceae</taxon>
        <taxon>Mycobacterium</taxon>
    </lineage>
</organism>
<reference evidence="1 2" key="1">
    <citation type="submission" date="2017-02" db="EMBL/GenBank/DDBJ databases">
        <title>Complete genome sequences of Mycobacterium kansasii strains isolated from rhesus macaques.</title>
        <authorList>
            <person name="Panda A."/>
            <person name="Nagaraj S."/>
            <person name="Zhao X."/>
            <person name="Tettelin H."/>
            <person name="Detolla L.J."/>
        </authorList>
    </citation>
    <scope>NUCLEOTIDE SEQUENCE [LARGE SCALE GENOMIC DNA]</scope>
    <source>
        <strain evidence="1 2">11-3813</strain>
    </source>
</reference>
<name>A0A1V3WZG0_MYCKA</name>
<dbReference type="Proteomes" id="UP000189229">
    <property type="component" value="Unassembled WGS sequence"/>
</dbReference>
<proteinExistence type="predicted"/>
<protein>
    <submittedName>
        <fullName evidence="1">Uncharacterized protein</fullName>
    </submittedName>
</protein>
<accession>A0A1V3WZG0</accession>
<dbReference type="EMBL" id="MVBM01000005">
    <property type="protein sequence ID" value="OOK72394.1"/>
    <property type="molecule type" value="Genomic_DNA"/>
</dbReference>
<evidence type="ECO:0000313" key="2">
    <source>
        <dbReference type="Proteomes" id="UP000189229"/>
    </source>
</evidence>
<gene>
    <name evidence="1" type="ORF">BZL30_5403</name>
</gene>
<evidence type="ECO:0000313" key="1">
    <source>
        <dbReference type="EMBL" id="OOK72394.1"/>
    </source>
</evidence>
<comment type="caution">
    <text evidence="1">The sequence shown here is derived from an EMBL/GenBank/DDBJ whole genome shotgun (WGS) entry which is preliminary data.</text>
</comment>
<dbReference type="AlphaFoldDB" id="A0A1V3WZG0"/>
<sequence length="47" mass="5259">MKSTADSFSCIGPCCGGRRKYRQAIGFSRWLAIRQLRAAGGYREFAD</sequence>